<accession>A0A220VH51</accession>
<feature type="domain" description="GST N-terminal" evidence="1">
    <location>
        <begin position="9"/>
        <end position="89"/>
    </location>
</feature>
<dbReference type="Proteomes" id="UP000242175">
    <property type="component" value="Chromosome small"/>
</dbReference>
<sequence length="218" mass="26367">MNMMQNKEAVPILYSFRRCPYAIRARYALNFNSKKVCLREVLLKDKPKELFHFTEKGTVPVLVLDDHSSIISESLEIMSWSFSGKNDWTSLVTEESKKLIVENDQYFKYWLDRYKYFDRYPEYSKEYYREKCETFLESIEILLKNSLFLAGDSISFIDIAIFPFIRQFALFDMNWFTTSPYKNTQNWLNTFLCQTDFNEIVMKKFKTWKEYNSEYLYP</sequence>
<reference evidence="3 4" key="1">
    <citation type="journal article" date="2016" name="Int. J. Syst. Evol. Microbiol.">
        <title>Paraphotobacterium marinum gen. nov., sp. nov., a member of the family Vibrionaceae, isolated from surface seawater.</title>
        <authorList>
            <person name="Huang Z."/>
            <person name="Dong C."/>
            <person name="Shao Z."/>
        </authorList>
    </citation>
    <scope>NUCLEOTIDE SEQUENCE [LARGE SCALE GENOMIC DNA]</scope>
    <source>
        <strain evidence="3 4">NSCS20N07D</strain>
    </source>
</reference>
<protein>
    <submittedName>
        <fullName evidence="3">Glutathione S-transferase</fullName>
    </submittedName>
</protein>
<dbReference type="PANTHER" id="PTHR43968:SF6">
    <property type="entry name" value="GLUTATHIONE S-TRANSFERASE OMEGA"/>
    <property type="match status" value="1"/>
</dbReference>
<dbReference type="RefSeq" id="WP_089074595.1">
    <property type="nucleotide sequence ID" value="NZ_CBCSAM010000003.1"/>
</dbReference>
<organism evidence="3 4">
    <name type="scientific">Paraphotobacterium marinum</name>
    <dbReference type="NCBI Taxonomy" id="1755811"/>
    <lineage>
        <taxon>Bacteria</taxon>
        <taxon>Pseudomonadati</taxon>
        <taxon>Pseudomonadota</taxon>
        <taxon>Gammaproteobacteria</taxon>
        <taxon>Vibrionales</taxon>
        <taxon>Vibrionaceae</taxon>
        <taxon>Paraphotobacterium</taxon>
    </lineage>
</organism>
<gene>
    <name evidence="3" type="ORF">CF386_11610</name>
</gene>
<dbReference type="PROSITE" id="PS50405">
    <property type="entry name" value="GST_CTER"/>
    <property type="match status" value="1"/>
</dbReference>
<dbReference type="EMBL" id="CP022356">
    <property type="protein sequence ID" value="ASK79687.1"/>
    <property type="molecule type" value="Genomic_DNA"/>
</dbReference>
<dbReference type="GO" id="GO:0005737">
    <property type="term" value="C:cytoplasm"/>
    <property type="evidence" value="ECO:0007669"/>
    <property type="project" value="TreeGrafter"/>
</dbReference>
<dbReference type="InterPro" id="IPR050983">
    <property type="entry name" value="GST_Omega/HSP26"/>
</dbReference>
<dbReference type="AlphaFoldDB" id="A0A220VH51"/>
<evidence type="ECO:0000259" key="2">
    <source>
        <dbReference type="PROSITE" id="PS50405"/>
    </source>
</evidence>
<proteinExistence type="predicted"/>
<dbReference type="InterPro" id="IPR004046">
    <property type="entry name" value="GST_C"/>
</dbReference>
<keyword evidence="3" id="KW-0808">Transferase</keyword>
<dbReference type="Gene3D" id="3.40.30.10">
    <property type="entry name" value="Glutaredoxin"/>
    <property type="match status" value="1"/>
</dbReference>
<dbReference type="KEGG" id="pmai:CF386_11610"/>
<evidence type="ECO:0000259" key="1">
    <source>
        <dbReference type="PROSITE" id="PS50404"/>
    </source>
</evidence>
<dbReference type="Pfam" id="PF00043">
    <property type="entry name" value="GST_C"/>
    <property type="match status" value="1"/>
</dbReference>
<dbReference type="SUPFAM" id="SSF52833">
    <property type="entry name" value="Thioredoxin-like"/>
    <property type="match status" value="1"/>
</dbReference>
<dbReference type="OrthoDB" id="9813092at2"/>
<dbReference type="InterPro" id="IPR036282">
    <property type="entry name" value="Glutathione-S-Trfase_C_sf"/>
</dbReference>
<dbReference type="InterPro" id="IPR036249">
    <property type="entry name" value="Thioredoxin-like_sf"/>
</dbReference>
<name>A0A220VH51_9GAMM</name>
<dbReference type="CDD" id="cd03196">
    <property type="entry name" value="GST_C_5"/>
    <property type="match status" value="1"/>
</dbReference>
<keyword evidence="4" id="KW-1185">Reference proteome</keyword>
<feature type="domain" description="GST C-terminal" evidence="2">
    <location>
        <begin position="92"/>
        <end position="215"/>
    </location>
</feature>
<evidence type="ECO:0000313" key="3">
    <source>
        <dbReference type="EMBL" id="ASK79687.1"/>
    </source>
</evidence>
<dbReference type="PANTHER" id="PTHR43968">
    <property type="match status" value="1"/>
</dbReference>
<dbReference type="Pfam" id="PF13417">
    <property type="entry name" value="GST_N_3"/>
    <property type="match status" value="1"/>
</dbReference>
<dbReference type="Gene3D" id="1.20.1050.10">
    <property type="match status" value="1"/>
</dbReference>
<dbReference type="SUPFAM" id="SSF47616">
    <property type="entry name" value="GST C-terminal domain-like"/>
    <property type="match status" value="1"/>
</dbReference>
<dbReference type="PROSITE" id="PS50404">
    <property type="entry name" value="GST_NTER"/>
    <property type="match status" value="1"/>
</dbReference>
<dbReference type="InterPro" id="IPR004045">
    <property type="entry name" value="Glutathione_S-Trfase_N"/>
</dbReference>
<evidence type="ECO:0000313" key="4">
    <source>
        <dbReference type="Proteomes" id="UP000242175"/>
    </source>
</evidence>
<dbReference type="InterPro" id="IPR010987">
    <property type="entry name" value="Glutathione-S-Trfase_C-like"/>
</dbReference>
<dbReference type="GO" id="GO:0016740">
    <property type="term" value="F:transferase activity"/>
    <property type="evidence" value="ECO:0007669"/>
    <property type="project" value="UniProtKB-KW"/>
</dbReference>